<comment type="caution">
    <text evidence="2">The sequence shown here is derived from an EMBL/GenBank/DDBJ whole genome shotgun (WGS) entry which is preliminary data.</text>
</comment>
<proteinExistence type="predicted"/>
<dbReference type="EMBL" id="JABEZX010000001">
    <property type="protein sequence ID" value="MBA0548023.1"/>
    <property type="molecule type" value="Genomic_DNA"/>
</dbReference>
<name>A0A7J8L6H1_9ROSI</name>
<evidence type="ECO:0000313" key="2">
    <source>
        <dbReference type="EMBL" id="MBA0548023.1"/>
    </source>
</evidence>
<feature type="transmembrane region" description="Helical" evidence="1">
    <location>
        <begin position="27"/>
        <end position="46"/>
    </location>
</feature>
<keyword evidence="1" id="KW-0472">Membrane</keyword>
<accession>A0A7J8L6H1</accession>
<protein>
    <submittedName>
        <fullName evidence="2">Uncharacterized protein</fullName>
    </submittedName>
</protein>
<organism evidence="2 3">
    <name type="scientific">Gossypium lobatum</name>
    <dbReference type="NCBI Taxonomy" id="34289"/>
    <lineage>
        <taxon>Eukaryota</taxon>
        <taxon>Viridiplantae</taxon>
        <taxon>Streptophyta</taxon>
        <taxon>Embryophyta</taxon>
        <taxon>Tracheophyta</taxon>
        <taxon>Spermatophyta</taxon>
        <taxon>Magnoliopsida</taxon>
        <taxon>eudicotyledons</taxon>
        <taxon>Gunneridae</taxon>
        <taxon>Pentapetalae</taxon>
        <taxon>rosids</taxon>
        <taxon>malvids</taxon>
        <taxon>Malvales</taxon>
        <taxon>Malvaceae</taxon>
        <taxon>Malvoideae</taxon>
        <taxon>Gossypium</taxon>
    </lineage>
</organism>
<keyword evidence="1" id="KW-0812">Transmembrane</keyword>
<dbReference type="Proteomes" id="UP000593572">
    <property type="component" value="Unassembled WGS sequence"/>
</dbReference>
<evidence type="ECO:0000313" key="3">
    <source>
        <dbReference type="Proteomes" id="UP000593572"/>
    </source>
</evidence>
<gene>
    <name evidence="2" type="ORF">Golob_019144</name>
</gene>
<reference evidence="2 3" key="1">
    <citation type="journal article" date="2019" name="Genome Biol. Evol.">
        <title>Insights into the evolution of the New World diploid cottons (Gossypium, subgenus Houzingenia) based on genome sequencing.</title>
        <authorList>
            <person name="Grover C.E."/>
            <person name="Arick M.A. 2nd"/>
            <person name="Thrash A."/>
            <person name="Conover J.L."/>
            <person name="Sanders W.S."/>
            <person name="Peterson D.G."/>
            <person name="Frelichowski J.E."/>
            <person name="Scheffler J.A."/>
            <person name="Scheffler B.E."/>
            <person name="Wendel J.F."/>
        </authorList>
    </citation>
    <scope>NUCLEOTIDE SEQUENCE [LARGE SCALE GENOMIC DNA]</scope>
    <source>
        <strain evidence="2">157</strain>
        <tissue evidence="2">Leaf</tissue>
    </source>
</reference>
<keyword evidence="3" id="KW-1185">Reference proteome</keyword>
<keyword evidence="1" id="KW-1133">Transmembrane helix</keyword>
<feature type="transmembrane region" description="Helical" evidence="1">
    <location>
        <begin position="91"/>
        <end position="116"/>
    </location>
</feature>
<sequence>MGSLLQMENVRGSAISASIAAENTFKAYAYGIVGSGLACYGLCAYLRLADGFGNTMPTRGDNIAPIRSNKGGFVLTLKIFPMEAKGVKFELVLIVIAMAMGVLVLSSSLVEGAFGIQINPCTLPQCIAECKKALHEKFLSATCASGPQGKFCICLG</sequence>
<evidence type="ECO:0000256" key="1">
    <source>
        <dbReference type="SAM" id="Phobius"/>
    </source>
</evidence>
<dbReference type="AlphaFoldDB" id="A0A7J8L6H1"/>